<gene>
    <name evidence="1" type="ORF">MAC_01780</name>
</gene>
<keyword evidence="2" id="KW-1185">Reference proteome</keyword>
<evidence type="ECO:0000313" key="1">
    <source>
        <dbReference type="EMBL" id="EFY92179.1"/>
    </source>
</evidence>
<organism evidence="2">
    <name type="scientific">Metarhizium acridum (strain CQMa 102)</name>
    <dbReference type="NCBI Taxonomy" id="655827"/>
    <lineage>
        <taxon>Eukaryota</taxon>
        <taxon>Fungi</taxon>
        <taxon>Dikarya</taxon>
        <taxon>Ascomycota</taxon>
        <taxon>Pezizomycotina</taxon>
        <taxon>Sordariomycetes</taxon>
        <taxon>Hypocreomycetidae</taxon>
        <taxon>Hypocreales</taxon>
        <taxon>Clavicipitaceae</taxon>
        <taxon>Metarhizium</taxon>
    </lineage>
</organism>
<dbReference type="AlphaFoldDB" id="E9DVY2"/>
<dbReference type="InParanoid" id="E9DVY2"/>
<accession>E9DVY2</accession>
<sequence length="134" mass="14842">MKVLASTTNIFWQPCIRMDSKILLKHNTDQVCISGKSRAATAPTKNCHAVKFTAEDNLPRGSPKDLLGPFSKAAFATSSERDDGHRRDKYSRRAYSKNCRYWLSSLGRLPVPRTTAATLVRLVGPSMCESPGVE</sequence>
<dbReference type="HOGENOM" id="CLU_1896717_0_0_1"/>
<protein>
    <submittedName>
        <fullName evidence="1">Uncharacterized protein</fullName>
    </submittedName>
</protein>
<reference evidence="1 2" key="1">
    <citation type="journal article" date="2011" name="PLoS Genet.">
        <title>Genome sequencing and comparative transcriptomics of the model entomopathogenic fungi Metarhizium anisopliae and M. acridum.</title>
        <authorList>
            <person name="Gao Q."/>
            <person name="Jin K."/>
            <person name="Ying S.H."/>
            <person name="Zhang Y."/>
            <person name="Xiao G."/>
            <person name="Shang Y."/>
            <person name="Duan Z."/>
            <person name="Hu X."/>
            <person name="Xie X.Q."/>
            <person name="Zhou G."/>
            <person name="Peng G."/>
            <person name="Luo Z."/>
            <person name="Huang W."/>
            <person name="Wang B."/>
            <person name="Fang W."/>
            <person name="Wang S."/>
            <person name="Zhong Y."/>
            <person name="Ma L.J."/>
            <person name="St Leger R.J."/>
            <person name="Zhao G.P."/>
            <person name="Pei Y."/>
            <person name="Feng M.G."/>
            <person name="Xia Y."/>
            <person name="Wang C."/>
        </authorList>
    </citation>
    <scope>NUCLEOTIDE SEQUENCE [LARGE SCALE GENOMIC DNA]</scope>
    <source>
        <strain evidence="1 2">CQMa 102</strain>
    </source>
</reference>
<proteinExistence type="predicted"/>
<name>E9DVY2_METAQ</name>
<evidence type="ECO:0000313" key="2">
    <source>
        <dbReference type="Proteomes" id="UP000002499"/>
    </source>
</evidence>
<dbReference type="EMBL" id="GL698477">
    <property type="protein sequence ID" value="EFY92179.1"/>
    <property type="molecule type" value="Genomic_DNA"/>
</dbReference>
<dbReference type="Proteomes" id="UP000002499">
    <property type="component" value="Unassembled WGS sequence"/>
</dbReference>